<dbReference type="Proteomes" id="UP000834106">
    <property type="component" value="Chromosome 4"/>
</dbReference>
<dbReference type="AlphaFoldDB" id="A0AAD2DME1"/>
<keyword evidence="6" id="KW-1133">Transmembrane helix</keyword>
<dbReference type="Pfam" id="PF00310">
    <property type="entry name" value="GATase_2"/>
    <property type="match status" value="1"/>
</dbReference>
<dbReference type="PANTHER" id="PTHR19315">
    <property type="entry name" value="ER MEMBRANE PROTEIN COMPLEX SUBUNIT 4"/>
    <property type="match status" value="1"/>
</dbReference>
<feature type="domain" description="Glutamine amidotransferase type-2" evidence="8">
    <location>
        <begin position="80"/>
        <end position="120"/>
    </location>
</feature>
<dbReference type="InterPro" id="IPR017932">
    <property type="entry name" value="GATase_2_dom"/>
</dbReference>
<evidence type="ECO:0000256" key="7">
    <source>
        <dbReference type="ARBA" id="ARBA00023136"/>
    </source>
</evidence>
<keyword evidence="10" id="KW-1185">Reference proteome</keyword>
<evidence type="ECO:0000313" key="10">
    <source>
        <dbReference type="Proteomes" id="UP000834106"/>
    </source>
</evidence>
<evidence type="ECO:0000256" key="5">
    <source>
        <dbReference type="ARBA" id="ARBA00022824"/>
    </source>
</evidence>
<reference evidence="9" key="1">
    <citation type="submission" date="2023-05" db="EMBL/GenBank/DDBJ databases">
        <authorList>
            <person name="Huff M."/>
        </authorList>
    </citation>
    <scope>NUCLEOTIDE SEQUENCE</scope>
</reference>
<evidence type="ECO:0000256" key="4">
    <source>
        <dbReference type="ARBA" id="ARBA00022692"/>
    </source>
</evidence>
<dbReference type="SUPFAM" id="SSF56235">
    <property type="entry name" value="N-terminal nucleophile aminohydrolases (Ntn hydrolases)"/>
    <property type="match status" value="1"/>
</dbReference>
<keyword evidence="5" id="KW-0256">Endoplasmic reticulum</keyword>
<dbReference type="Pfam" id="PF06417">
    <property type="entry name" value="EMC4"/>
    <property type="match status" value="1"/>
</dbReference>
<comment type="similarity">
    <text evidence="2">Belongs to the EMC4 family.</text>
</comment>
<keyword evidence="4" id="KW-0812">Transmembrane</keyword>
<comment type="subcellular location">
    <subcellularLocation>
        <location evidence="1">Endoplasmic reticulum membrane</location>
        <topology evidence="1">Multi-pass membrane protein</topology>
    </subcellularLocation>
</comment>
<evidence type="ECO:0000256" key="2">
    <source>
        <dbReference type="ARBA" id="ARBA00007715"/>
    </source>
</evidence>
<evidence type="ECO:0000256" key="3">
    <source>
        <dbReference type="ARBA" id="ARBA00020820"/>
    </source>
</evidence>
<evidence type="ECO:0000259" key="8">
    <source>
        <dbReference type="Pfam" id="PF00310"/>
    </source>
</evidence>
<dbReference type="InterPro" id="IPR029055">
    <property type="entry name" value="Ntn_hydrolases_N"/>
</dbReference>
<accession>A0AAD2DME1</accession>
<gene>
    <name evidence="9" type="ORF">FPE_LOCUS7387</name>
</gene>
<dbReference type="Gene3D" id="3.60.20.10">
    <property type="entry name" value="Glutamine Phosphoribosylpyrophosphate, subunit 1, domain 1"/>
    <property type="match status" value="1"/>
</dbReference>
<dbReference type="GO" id="GO:0005789">
    <property type="term" value="C:endoplasmic reticulum membrane"/>
    <property type="evidence" value="ECO:0007669"/>
    <property type="project" value="UniProtKB-SubCell"/>
</dbReference>
<name>A0AAD2DME1_9LAMI</name>
<dbReference type="InterPro" id="IPR009445">
    <property type="entry name" value="TMEM85/Emc4"/>
</dbReference>
<evidence type="ECO:0000256" key="6">
    <source>
        <dbReference type="ARBA" id="ARBA00022989"/>
    </source>
</evidence>
<keyword evidence="7" id="KW-0472">Membrane</keyword>
<organism evidence="9 10">
    <name type="scientific">Fraxinus pennsylvanica</name>
    <dbReference type="NCBI Taxonomy" id="56036"/>
    <lineage>
        <taxon>Eukaryota</taxon>
        <taxon>Viridiplantae</taxon>
        <taxon>Streptophyta</taxon>
        <taxon>Embryophyta</taxon>
        <taxon>Tracheophyta</taxon>
        <taxon>Spermatophyta</taxon>
        <taxon>Magnoliopsida</taxon>
        <taxon>eudicotyledons</taxon>
        <taxon>Gunneridae</taxon>
        <taxon>Pentapetalae</taxon>
        <taxon>asterids</taxon>
        <taxon>lamiids</taxon>
        <taxon>Lamiales</taxon>
        <taxon>Oleaceae</taxon>
        <taxon>Oleeae</taxon>
        <taxon>Fraxinus</taxon>
    </lineage>
</organism>
<proteinExistence type="inferred from homology"/>
<dbReference type="EMBL" id="OU503039">
    <property type="protein sequence ID" value="CAI9759957.1"/>
    <property type="molecule type" value="Genomic_DNA"/>
</dbReference>
<protein>
    <recommendedName>
        <fullName evidence="3">ER membrane protein complex subunit 4</fullName>
    </recommendedName>
</protein>
<evidence type="ECO:0000256" key="1">
    <source>
        <dbReference type="ARBA" id="ARBA00004477"/>
    </source>
</evidence>
<evidence type="ECO:0000313" key="9">
    <source>
        <dbReference type="EMBL" id="CAI9759957.1"/>
    </source>
</evidence>
<sequence>MLTIIALIDSFELYKDNRVDILAPKLVLIALNLVGLGPGISELNTLGLLPTHVSDWVSSLPPAQKAQLFQQLPQGIDYMTMRDFYICSLSSRTILYKGQLKPNQLKEYYYADLGNESMGSTG</sequence>